<dbReference type="Pfam" id="PF01261">
    <property type="entry name" value="AP_endonuc_2"/>
    <property type="match status" value="1"/>
</dbReference>
<keyword evidence="2" id="KW-0378">Hydrolase</keyword>
<evidence type="ECO:0000313" key="3">
    <source>
        <dbReference type="Proteomes" id="UP000220752"/>
    </source>
</evidence>
<dbReference type="GO" id="GO:0008270">
    <property type="term" value="F:zinc ion binding"/>
    <property type="evidence" value="ECO:0007669"/>
    <property type="project" value="InterPro"/>
</dbReference>
<dbReference type="GO" id="GO:0003677">
    <property type="term" value="F:DNA binding"/>
    <property type="evidence" value="ECO:0007669"/>
    <property type="project" value="InterPro"/>
</dbReference>
<reference evidence="2 3" key="1">
    <citation type="journal article" date="2017" name="Front. Microbiol.">
        <title>New Insights into the Diversity of the Genus Faecalibacterium.</title>
        <authorList>
            <person name="Benevides L."/>
            <person name="Burman S."/>
            <person name="Martin R."/>
            <person name="Robert V."/>
            <person name="Thomas M."/>
            <person name="Miquel S."/>
            <person name="Chain F."/>
            <person name="Sokol H."/>
            <person name="Bermudez-Humaran L.G."/>
            <person name="Morrison M."/>
            <person name="Langella P."/>
            <person name="Azevedo V.A."/>
            <person name="Chatel J.M."/>
            <person name="Soares S."/>
        </authorList>
    </citation>
    <scope>NUCLEOTIDE SEQUENCE [LARGE SCALE GENOMIC DNA]</scope>
    <source>
        <strain evidence="3">CNCM I-4540</strain>
    </source>
</reference>
<keyword evidence="2" id="KW-0255">Endonuclease</keyword>
<dbReference type="Proteomes" id="UP000220752">
    <property type="component" value="Unassembled WGS sequence"/>
</dbReference>
<dbReference type="InterPro" id="IPR001719">
    <property type="entry name" value="AP_endonuc_2"/>
</dbReference>
<dbReference type="InterPro" id="IPR036237">
    <property type="entry name" value="Xyl_isomerase-like_sf"/>
</dbReference>
<evidence type="ECO:0000313" key="2">
    <source>
        <dbReference type="EMBL" id="PDX59703.1"/>
    </source>
</evidence>
<dbReference type="AlphaFoldDB" id="A0A2A6ZEC1"/>
<accession>A0A2A6ZEC1</accession>
<feature type="domain" description="Xylose isomerase-like TIM barrel" evidence="1">
    <location>
        <begin position="30"/>
        <end position="273"/>
    </location>
</feature>
<dbReference type="SUPFAM" id="SSF51658">
    <property type="entry name" value="Xylose isomerase-like"/>
    <property type="match status" value="1"/>
</dbReference>
<dbReference type="Gene3D" id="3.20.20.150">
    <property type="entry name" value="Divalent-metal-dependent TIM barrel enzymes"/>
    <property type="match status" value="1"/>
</dbReference>
<proteinExistence type="predicted"/>
<dbReference type="PANTHER" id="PTHR21445">
    <property type="entry name" value="ENDONUCLEASE IV ENDODEOXYRIBONUCLEASE IV"/>
    <property type="match status" value="1"/>
</dbReference>
<gene>
    <name evidence="2" type="ORF">CGS46_01995</name>
</gene>
<dbReference type="GO" id="GO:0006284">
    <property type="term" value="P:base-excision repair"/>
    <property type="evidence" value="ECO:0007669"/>
    <property type="project" value="TreeGrafter"/>
</dbReference>
<dbReference type="GO" id="GO:0008081">
    <property type="term" value="F:phosphoric diester hydrolase activity"/>
    <property type="evidence" value="ECO:0007669"/>
    <property type="project" value="TreeGrafter"/>
</dbReference>
<sequence length="288" mass="31689">MSDWKIRFGTAGTSDSFAAQGYKSSLDVPEYTAKMGLNAFEYQCGRGVRLGLDKAAKMAALAGPKDILFSVHAPYYISMSSLEEEKRLNSIQYLLQSAAVCKALGGRRIIFHSGSCGKQSREAALEKALDTMRRAVEALDEADFADMTLCPETMGKIGQLGTLDEVLALCSVDKRITPCIDFGHLNARTLGGIRSKEDYAAILDRMAEKLGDQRAERFHVHFSRIEYSAGGEKRHWTFAETQFGPEPQPLMELLAERKLQPVIICESAGTQAEDAGAMQQMYHAACKT</sequence>
<dbReference type="GO" id="GO:0003906">
    <property type="term" value="F:DNA-(apurinic or apyrimidinic site) endonuclease activity"/>
    <property type="evidence" value="ECO:0007669"/>
    <property type="project" value="TreeGrafter"/>
</dbReference>
<organism evidence="2 3">
    <name type="scientific">Faecalibacterium langellae</name>
    <dbReference type="NCBI Taxonomy" id="3435293"/>
    <lineage>
        <taxon>Bacteria</taxon>
        <taxon>Bacillati</taxon>
        <taxon>Bacillota</taxon>
        <taxon>Clostridia</taxon>
        <taxon>Eubacteriales</taxon>
        <taxon>Oscillospiraceae</taxon>
        <taxon>Faecalibacterium</taxon>
    </lineage>
</organism>
<comment type="caution">
    <text evidence="2">The sequence shown here is derived from an EMBL/GenBank/DDBJ whole genome shotgun (WGS) entry which is preliminary data.</text>
</comment>
<protein>
    <submittedName>
        <fullName evidence="2">Endonuclease IV</fullName>
    </submittedName>
</protein>
<keyword evidence="3" id="KW-1185">Reference proteome</keyword>
<dbReference type="EMBL" id="NMTQ01000011">
    <property type="protein sequence ID" value="PDX59703.1"/>
    <property type="molecule type" value="Genomic_DNA"/>
</dbReference>
<keyword evidence="2" id="KW-0540">Nuclease</keyword>
<name>A0A2A6ZEC1_9FIRM</name>
<dbReference type="SMART" id="SM00518">
    <property type="entry name" value="AP2Ec"/>
    <property type="match status" value="1"/>
</dbReference>
<dbReference type="PANTHER" id="PTHR21445:SF0">
    <property type="entry name" value="APURINIC-APYRIMIDINIC ENDONUCLEASE"/>
    <property type="match status" value="1"/>
</dbReference>
<dbReference type="InterPro" id="IPR013022">
    <property type="entry name" value="Xyl_isomerase-like_TIM-brl"/>
</dbReference>
<evidence type="ECO:0000259" key="1">
    <source>
        <dbReference type="Pfam" id="PF01261"/>
    </source>
</evidence>